<proteinExistence type="inferred from homology"/>
<dbReference type="Pfam" id="PF16088">
    <property type="entry name" value="BORCS7"/>
    <property type="match status" value="1"/>
</dbReference>
<reference evidence="6" key="1">
    <citation type="submission" date="2021-06" db="EMBL/GenBank/DDBJ databases">
        <authorList>
            <person name="Kallberg Y."/>
            <person name="Tangrot J."/>
            <person name="Rosling A."/>
        </authorList>
    </citation>
    <scope>NUCLEOTIDE SEQUENCE</scope>
    <source>
        <strain evidence="6">IA702</strain>
    </source>
</reference>
<accession>A0A9N9CT27</accession>
<keyword evidence="7" id="KW-1185">Reference proteome</keyword>
<comment type="similarity">
    <text evidence="2">Belongs to the BORCS7 family.</text>
</comment>
<evidence type="ECO:0000313" key="7">
    <source>
        <dbReference type="Proteomes" id="UP000789572"/>
    </source>
</evidence>
<sequence length="96" mass="10887">MKPENREKSQNAFASVRGVFKTAIRSASASEEIMRTAKFFTNLDGTMKSTHQSMEKIIAGMVQLQERNTQMLDTLHIIPQIHDGLKLEELVRLSPQ</sequence>
<evidence type="ECO:0000256" key="4">
    <source>
        <dbReference type="ARBA" id="ARBA00023136"/>
    </source>
</evidence>
<evidence type="ECO:0000256" key="3">
    <source>
        <dbReference type="ARBA" id="ARBA00022295"/>
    </source>
</evidence>
<dbReference type="EMBL" id="CAJVPJ010002018">
    <property type="protein sequence ID" value="CAG8610809.1"/>
    <property type="molecule type" value="Genomic_DNA"/>
</dbReference>
<comment type="caution">
    <text evidence="6">The sequence shown here is derived from an EMBL/GenBank/DDBJ whole genome shotgun (WGS) entry which is preliminary data.</text>
</comment>
<evidence type="ECO:0000256" key="5">
    <source>
        <dbReference type="ARBA" id="ARBA00023228"/>
    </source>
</evidence>
<dbReference type="InterPro" id="IPR032143">
    <property type="entry name" value="BORCS7"/>
</dbReference>
<organism evidence="6 7">
    <name type="scientific">Paraglomus occultum</name>
    <dbReference type="NCBI Taxonomy" id="144539"/>
    <lineage>
        <taxon>Eukaryota</taxon>
        <taxon>Fungi</taxon>
        <taxon>Fungi incertae sedis</taxon>
        <taxon>Mucoromycota</taxon>
        <taxon>Glomeromycotina</taxon>
        <taxon>Glomeromycetes</taxon>
        <taxon>Paraglomerales</taxon>
        <taxon>Paraglomeraceae</taxon>
        <taxon>Paraglomus</taxon>
    </lineage>
</organism>
<protein>
    <recommendedName>
        <fullName evidence="3">BLOC-1-related complex subunit 7</fullName>
    </recommendedName>
</protein>
<comment type="subcellular location">
    <subcellularLocation>
        <location evidence="1">Lysosome membrane</location>
    </subcellularLocation>
</comment>
<evidence type="ECO:0000256" key="1">
    <source>
        <dbReference type="ARBA" id="ARBA00004656"/>
    </source>
</evidence>
<keyword evidence="4" id="KW-0472">Membrane</keyword>
<dbReference type="AlphaFoldDB" id="A0A9N9CT27"/>
<dbReference type="Proteomes" id="UP000789572">
    <property type="component" value="Unassembled WGS sequence"/>
</dbReference>
<dbReference type="OrthoDB" id="2324860at2759"/>
<gene>
    <name evidence="6" type="ORF">POCULU_LOCUS7938</name>
</gene>
<evidence type="ECO:0000313" key="6">
    <source>
        <dbReference type="EMBL" id="CAG8610809.1"/>
    </source>
</evidence>
<keyword evidence="5" id="KW-0458">Lysosome</keyword>
<name>A0A9N9CT27_9GLOM</name>
<evidence type="ECO:0000256" key="2">
    <source>
        <dbReference type="ARBA" id="ARBA00005433"/>
    </source>
</evidence>